<evidence type="ECO:0000256" key="7">
    <source>
        <dbReference type="ARBA" id="ARBA00023186"/>
    </source>
</evidence>
<protein>
    <recommendedName>
        <fullName evidence="5">Trigger factor</fullName>
        <ecNumber evidence="4">5.2.1.8</ecNumber>
    </recommendedName>
    <alternativeName>
        <fullName evidence="9">PPIase</fullName>
    </alternativeName>
</protein>
<dbReference type="InterPro" id="IPR008880">
    <property type="entry name" value="Trigger_fac_C"/>
</dbReference>
<evidence type="ECO:0000313" key="12">
    <source>
        <dbReference type="EMBL" id="KKP61532.1"/>
    </source>
</evidence>
<evidence type="ECO:0000256" key="4">
    <source>
        <dbReference type="ARBA" id="ARBA00013194"/>
    </source>
</evidence>
<comment type="similarity">
    <text evidence="3">Belongs to the FKBP-type PPIase family. Tig subfamily.</text>
</comment>
<dbReference type="PANTHER" id="PTHR30560:SF3">
    <property type="entry name" value="TRIGGER FACTOR-LIKE PROTEIN TIG, CHLOROPLASTIC"/>
    <property type="match status" value="1"/>
</dbReference>
<evidence type="ECO:0000259" key="11">
    <source>
        <dbReference type="Pfam" id="PF05698"/>
    </source>
</evidence>
<dbReference type="GO" id="GO:0015031">
    <property type="term" value="P:protein transport"/>
    <property type="evidence" value="ECO:0007669"/>
    <property type="project" value="InterPro"/>
</dbReference>
<comment type="catalytic activity">
    <reaction evidence="1">
        <text>[protein]-peptidylproline (omega=180) = [protein]-peptidylproline (omega=0)</text>
        <dbReference type="Rhea" id="RHEA:16237"/>
        <dbReference type="Rhea" id="RHEA-COMP:10747"/>
        <dbReference type="Rhea" id="RHEA-COMP:10748"/>
        <dbReference type="ChEBI" id="CHEBI:83833"/>
        <dbReference type="ChEBI" id="CHEBI:83834"/>
        <dbReference type="EC" id="5.2.1.8"/>
    </reaction>
</comment>
<dbReference type="AlphaFoldDB" id="A0A0G0E2A9"/>
<name>A0A0G0E2A9_9BACT</name>
<dbReference type="InterPro" id="IPR027304">
    <property type="entry name" value="Trigger_fact/SurA_dom_sf"/>
</dbReference>
<dbReference type="GO" id="GO:0005737">
    <property type="term" value="C:cytoplasm"/>
    <property type="evidence" value="ECO:0007669"/>
    <property type="project" value="UniProtKB-SubCell"/>
</dbReference>
<feature type="domain" description="Trigger factor C-terminal" evidence="11">
    <location>
        <begin position="152"/>
        <end position="267"/>
    </location>
</feature>
<dbReference type="GO" id="GO:0043335">
    <property type="term" value="P:protein unfolding"/>
    <property type="evidence" value="ECO:0007669"/>
    <property type="project" value="TreeGrafter"/>
</dbReference>
<dbReference type="Pfam" id="PF05697">
    <property type="entry name" value="Trigger_N"/>
    <property type="match status" value="1"/>
</dbReference>
<dbReference type="InterPro" id="IPR037041">
    <property type="entry name" value="Trigger_fac_C_sf"/>
</dbReference>
<dbReference type="GO" id="GO:0051083">
    <property type="term" value="P:'de novo' cotranslational protein folding"/>
    <property type="evidence" value="ECO:0007669"/>
    <property type="project" value="TreeGrafter"/>
</dbReference>
<dbReference type="Proteomes" id="UP000034004">
    <property type="component" value="Unassembled WGS sequence"/>
</dbReference>
<dbReference type="STRING" id="1618484.UR56_C0011G0013"/>
<dbReference type="PANTHER" id="PTHR30560">
    <property type="entry name" value="TRIGGER FACTOR CHAPERONE AND PEPTIDYL-PROLYL CIS/TRANS ISOMERASE"/>
    <property type="match status" value="1"/>
</dbReference>
<dbReference type="GO" id="GO:0043022">
    <property type="term" value="F:ribosome binding"/>
    <property type="evidence" value="ECO:0007669"/>
    <property type="project" value="TreeGrafter"/>
</dbReference>
<evidence type="ECO:0000313" key="13">
    <source>
        <dbReference type="Proteomes" id="UP000034004"/>
    </source>
</evidence>
<dbReference type="InterPro" id="IPR036611">
    <property type="entry name" value="Trigger_fac_ribosome-bd_sf"/>
</dbReference>
<proteinExistence type="inferred from homology"/>
<accession>A0A0G0E2A9</accession>
<evidence type="ECO:0000256" key="5">
    <source>
        <dbReference type="ARBA" id="ARBA00016902"/>
    </source>
</evidence>
<feature type="domain" description="Trigger factor ribosome-binding bacterial" evidence="10">
    <location>
        <begin position="4"/>
        <end position="133"/>
    </location>
</feature>
<evidence type="ECO:0000259" key="10">
    <source>
        <dbReference type="Pfam" id="PF05697"/>
    </source>
</evidence>
<dbReference type="Gene3D" id="1.10.3120.10">
    <property type="entry name" value="Trigger factor, C-terminal domain"/>
    <property type="match status" value="1"/>
</dbReference>
<evidence type="ECO:0000256" key="1">
    <source>
        <dbReference type="ARBA" id="ARBA00000971"/>
    </source>
</evidence>
<evidence type="ECO:0000256" key="6">
    <source>
        <dbReference type="ARBA" id="ARBA00023110"/>
    </source>
</evidence>
<keyword evidence="6" id="KW-0697">Rotamase</keyword>
<dbReference type="SUPFAM" id="SSF109998">
    <property type="entry name" value="Triger factor/SurA peptide-binding domain-like"/>
    <property type="match status" value="1"/>
</dbReference>
<dbReference type="GO" id="GO:0003755">
    <property type="term" value="F:peptidyl-prolyl cis-trans isomerase activity"/>
    <property type="evidence" value="ECO:0007669"/>
    <property type="project" value="UniProtKB-KW"/>
</dbReference>
<dbReference type="EMBL" id="LBPR01000011">
    <property type="protein sequence ID" value="KKP61532.1"/>
    <property type="molecule type" value="Genomic_DNA"/>
</dbReference>
<dbReference type="EC" id="5.2.1.8" evidence="4"/>
<gene>
    <name evidence="12" type="ORF">UR56_C0011G0013</name>
</gene>
<organism evidence="12 13">
    <name type="scientific">Candidatus Roizmanbacteria bacterium GW2011_GWC2_34_23</name>
    <dbReference type="NCBI Taxonomy" id="1618484"/>
    <lineage>
        <taxon>Bacteria</taxon>
        <taxon>Candidatus Roizmaniibacteriota</taxon>
    </lineage>
</organism>
<dbReference type="Gene3D" id="3.30.70.1050">
    <property type="entry name" value="Trigger factor ribosome-binding domain"/>
    <property type="match status" value="1"/>
</dbReference>
<evidence type="ECO:0000256" key="3">
    <source>
        <dbReference type="ARBA" id="ARBA00005464"/>
    </source>
</evidence>
<keyword evidence="7" id="KW-0143">Chaperone</keyword>
<reference evidence="12 13" key="1">
    <citation type="journal article" date="2015" name="Nature">
        <title>rRNA introns, odd ribosomes, and small enigmatic genomes across a large radiation of phyla.</title>
        <authorList>
            <person name="Brown C.T."/>
            <person name="Hug L.A."/>
            <person name="Thomas B.C."/>
            <person name="Sharon I."/>
            <person name="Castelle C.J."/>
            <person name="Singh A."/>
            <person name="Wilkins M.J."/>
            <person name="Williams K.H."/>
            <person name="Banfield J.F."/>
        </authorList>
    </citation>
    <scope>NUCLEOTIDE SEQUENCE [LARGE SCALE GENOMIC DNA]</scope>
</reference>
<dbReference type="InterPro" id="IPR008881">
    <property type="entry name" value="Trigger_fac_ribosome-bd_bac"/>
</dbReference>
<dbReference type="InterPro" id="IPR005215">
    <property type="entry name" value="Trig_fac"/>
</dbReference>
<dbReference type="SUPFAM" id="SSF102735">
    <property type="entry name" value="Trigger factor ribosome-binding domain"/>
    <property type="match status" value="1"/>
</dbReference>
<evidence type="ECO:0000256" key="8">
    <source>
        <dbReference type="ARBA" id="ARBA00023235"/>
    </source>
</evidence>
<comment type="subcellular location">
    <subcellularLocation>
        <location evidence="2">Cytoplasm</location>
    </subcellularLocation>
</comment>
<dbReference type="GO" id="GO:0044183">
    <property type="term" value="F:protein folding chaperone"/>
    <property type="evidence" value="ECO:0007669"/>
    <property type="project" value="TreeGrafter"/>
</dbReference>
<evidence type="ECO:0000256" key="2">
    <source>
        <dbReference type="ARBA" id="ARBA00004496"/>
    </source>
</evidence>
<keyword evidence="8" id="KW-0413">Isomerase</keyword>
<dbReference type="Pfam" id="PF05698">
    <property type="entry name" value="Trigger_C"/>
    <property type="match status" value="1"/>
</dbReference>
<sequence>MYSYKKEKLPKNATQLIVDVPKADIIKEEVEAFSRLQKNLTIEGFRQGKVPKDIAEKHLTKEVIYQELAQKMISRIYQEVLTKEALKPIISPKVDLVKAKEGEDWQIKITVSEKPLITLGDYKKVIKEAKAKIAKTNIWVPGKDKDPSVDGKKPEADKNKLLNEVLAALLNEAKIEVSDLVIEEEINHRLTHLFDEIQKIGLTTENYLKSKNLTMESLKAQFKKETEDTYKLEFILAEIADKENLKVEQADLDKLFVNIKDEKERKMAIQNSYYYATILRKQKTLDYLISL</sequence>
<comment type="caution">
    <text evidence="12">The sequence shown here is derived from an EMBL/GenBank/DDBJ whole genome shotgun (WGS) entry which is preliminary data.</text>
</comment>
<evidence type="ECO:0000256" key="9">
    <source>
        <dbReference type="ARBA" id="ARBA00029986"/>
    </source>
</evidence>